<sequence>MIIVPMLRVGMPFRTLCVPFATQSVEKCIPTQSVGTIIKSGASERSSMRWLCVFALVLVRRLLALFIGRLLDAIPGHVQRW</sequence>
<name>A0AAU8XB59_PSESF</name>
<protein>
    <recommendedName>
        <fullName evidence="3">Secreted protein</fullName>
    </recommendedName>
</protein>
<evidence type="ECO:0008006" key="3">
    <source>
        <dbReference type="Google" id="ProtNLM"/>
    </source>
</evidence>
<dbReference type="Proteomes" id="UP000230024">
    <property type="component" value="Chromosome"/>
</dbReference>
<organism evidence="1 2">
    <name type="scientific">Pseudomonas syringae pv. actinidiae</name>
    <dbReference type="NCBI Taxonomy" id="103796"/>
    <lineage>
        <taxon>Bacteria</taxon>
        <taxon>Pseudomonadati</taxon>
        <taxon>Pseudomonadota</taxon>
        <taxon>Gammaproteobacteria</taxon>
        <taxon>Pseudomonadales</taxon>
        <taxon>Pseudomonadaceae</taxon>
        <taxon>Pseudomonas</taxon>
        <taxon>Pseudomonas syringae</taxon>
    </lineage>
</organism>
<dbReference type="EMBL" id="CP024712">
    <property type="protein sequence ID" value="ATV15967.1"/>
    <property type="molecule type" value="Genomic_DNA"/>
</dbReference>
<accession>A0AAU8XB59</accession>
<proteinExistence type="predicted"/>
<reference evidence="1 2" key="1">
    <citation type="submission" date="2017-11" db="EMBL/GenBank/DDBJ databases">
        <title>Complete DNA Sequence of Pseudomonas syringae pv. actinidiae, biovar 5 (Psa5).</title>
        <authorList>
            <person name="Butler M."/>
            <person name="Taiaroa G."/>
            <person name="Sumpter N."/>
            <person name="Poulter R."/>
        </authorList>
    </citation>
    <scope>NUCLEOTIDE SEQUENCE [LARGE SCALE GENOMIC DNA]</scope>
    <source>
        <strain evidence="1 2">MAFF212063</strain>
    </source>
</reference>
<evidence type="ECO:0000313" key="2">
    <source>
        <dbReference type="Proteomes" id="UP000230024"/>
    </source>
</evidence>
<evidence type="ECO:0000313" key="1">
    <source>
        <dbReference type="EMBL" id="ATV15967.1"/>
    </source>
</evidence>
<gene>
    <name evidence="1" type="ORF">CT122_02845</name>
</gene>
<dbReference type="AlphaFoldDB" id="A0AAU8XB59"/>